<sequence>MSKSIHENNVEISSASVDNVGVDLEKGTVDTSAKCNSVNDKENVNAELKEKNVESDQCNNTKCDGKSGNMNRNEKFKGAWDKSSKFSDILAASKLDNRLLMIPTEISESGEEDLTIPIRLYDLDLAKAKTILGRIPILKTLENRSNKWSLKVCGQFVSCSMRLNEVRYHIRRMWNKFGLKDIIVNESGIFLFKLHDNEGIDEVINNGPWMVNNKTMFVHSLKGISALASSLGKPIIMEEVTTRMCLTGEGRVGFARVLVEINAEKEIKDKIEIVYKGKNITDGLRKVVEVEYAWKPFVCEHCKVFGHDVHRCIVKPRITTETRTEKQNENVFTEVNNKRSRGETNANSKNGFGKFGQYRANTFQHRGDNTIKENTKKQNVGRFEYRKINVNQKADEVLLNRGKEKVTKDSTSSKERQERSCMYKEYSGKGSGNGKPKEQAQESNRFSLLDSLINEEDLVPNVKEREEVDVFLKRKLEPTTTDKERWSNNMKRYYRDKKELMDAVEELEVEEDKHKVKDNPWIIVGDFNVTLDVCEHSNGSSNSSNDMKDFQECINEVEMTSEIVKKNKPFRFSNFVTQKKEFQKIVEKEWEKGNVHERVEKCRGELKKMQMDEVNLLYQKAKVEWLQEGDYNTAYFHKILKGRKHKGRIVEVSDESGQRFENEEVAEPFLKHFKKNLGTKDFVKPIDEYSGIFVTKLTQGEVESMIKEVTDKEIREAIFDIDNDKAPGPDGFTSNFFKKAWKTVGEDVCRAIKEFFDSGKMLGELNATVISLMPKVKTPCCNVIYKGIIDGNNWKWPAEWYAKYPVLNSIQVPVFNEMEEDALKWEKLLTQDRILKWKPNGILECALCGRKGIFGKDKRNTEVLFIEIVEFIKMKLMYLMVKDSKEVKRVELIWDVKLHRVNGMTKRD</sequence>
<dbReference type="Gene3D" id="3.60.10.10">
    <property type="entry name" value="Endonuclease/exonuclease/phosphatase"/>
    <property type="match status" value="1"/>
</dbReference>
<feature type="coiled-coil region" evidence="1">
    <location>
        <begin position="483"/>
        <end position="517"/>
    </location>
</feature>
<name>A0A6L2KQM3_TANCI</name>
<keyword evidence="1" id="KW-0175">Coiled coil</keyword>
<comment type="caution">
    <text evidence="4">The sequence shown here is derived from an EMBL/GenBank/DDBJ whole genome shotgun (WGS) entry which is preliminary data.</text>
</comment>
<evidence type="ECO:0000256" key="2">
    <source>
        <dbReference type="SAM" id="MobiDB-lite"/>
    </source>
</evidence>
<evidence type="ECO:0000256" key="1">
    <source>
        <dbReference type="SAM" id="Coils"/>
    </source>
</evidence>
<evidence type="ECO:0000259" key="3">
    <source>
        <dbReference type="Pfam" id="PF14111"/>
    </source>
</evidence>
<feature type="compositionally biased region" description="Basic and acidic residues" evidence="2">
    <location>
        <begin position="401"/>
        <end position="422"/>
    </location>
</feature>
<feature type="domain" description="DUF4283" evidence="3">
    <location>
        <begin position="146"/>
        <end position="220"/>
    </location>
</feature>
<dbReference type="EMBL" id="BKCJ010002677">
    <property type="protein sequence ID" value="GEU50184.1"/>
    <property type="molecule type" value="Genomic_DNA"/>
</dbReference>
<dbReference type="InterPro" id="IPR036691">
    <property type="entry name" value="Endo/exonu/phosph_ase_sf"/>
</dbReference>
<dbReference type="InterPro" id="IPR040256">
    <property type="entry name" value="At4g02000-like"/>
</dbReference>
<feature type="region of interest" description="Disordered" evidence="2">
    <location>
        <begin position="401"/>
        <end position="442"/>
    </location>
</feature>
<reference evidence="4" key="1">
    <citation type="journal article" date="2019" name="Sci. Rep.">
        <title>Draft genome of Tanacetum cinerariifolium, the natural source of mosquito coil.</title>
        <authorList>
            <person name="Yamashiro T."/>
            <person name="Shiraishi A."/>
            <person name="Satake H."/>
            <person name="Nakayama K."/>
        </authorList>
    </citation>
    <scope>NUCLEOTIDE SEQUENCE</scope>
</reference>
<dbReference type="InterPro" id="IPR025558">
    <property type="entry name" value="DUF4283"/>
</dbReference>
<evidence type="ECO:0000313" key="4">
    <source>
        <dbReference type="EMBL" id="GEU50184.1"/>
    </source>
</evidence>
<proteinExistence type="predicted"/>
<dbReference type="PANTHER" id="PTHR31286:SF99">
    <property type="entry name" value="DUF4283 DOMAIN-CONTAINING PROTEIN"/>
    <property type="match status" value="1"/>
</dbReference>
<organism evidence="4">
    <name type="scientific">Tanacetum cinerariifolium</name>
    <name type="common">Dalmatian daisy</name>
    <name type="synonym">Chrysanthemum cinerariifolium</name>
    <dbReference type="NCBI Taxonomy" id="118510"/>
    <lineage>
        <taxon>Eukaryota</taxon>
        <taxon>Viridiplantae</taxon>
        <taxon>Streptophyta</taxon>
        <taxon>Embryophyta</taxon>
        <taxon>Tracheophyta</taxon>
        <taxon>Spermatophyta</taxon>
        <taxon>Magnoliopsida</taxon>
        <taxon>eudicotyledons</taxon>
        <taxon>Gunneridae</taxon>
        <taxon>Pentapetalae</taxon>
        <taxon>asterids</taxon>
        <taxon>campanulids</taxon>
        <taxon>Asterales</taxon>
        <taxon>Asteraceae</taxon>
        <taxon>Asteroideae</taxon>
        <taxon>Anthemideae</taxon>
        <taxon>Anthemidinae</taxon>
        <taxon>Tanacetum</taxon>
    </lineage>
</organism>
<accession>A0A6L2KQM3</accession>
<protein>
    <recommendedName>
        <fullName evidence="3">DUF4283 domain-containing protein</fullName>
    </recommendedName>
</protein>
<gene>
    <name evidence="4" type="ORF">Tci_022162</name>
</gene>
<dbReference type="SUPFAM" id="SSF56219">
    <property type="entry name" value="DNase I-like"/>
    <property type="match status" value="1"/>
</dbReference>
<dbReference type="PANTHER" id="PTHR31286">
    <property type="entry name" value="GLYCINE-RICH CELL WALL STRUCTURAL PROTEIN 1.8-LIKE"/>
    <property type="match status" value="1"/>
</dbReference>
<dbReference type="AlphaFoldDB" id="A0A6L2KQM3"/>
<dbReference type="Pfam" id="PF14111">
    <property type="entry name" value="DUF4283"/>
    <property type="match status" value="1"/>
</dbReference>